<protein>
    <recommendedName>
        <fullName evidence="13">Aquaporin rerated protein, other eukaryote</fullName>
    </recommendedName>
</protein>
<feature type="transmembrane region" description="Helical" evidence="10">
    <location>
        <begin position="210"/>
        <end position="234"/>
    </location>
</feature>
<gene>
    <name evidence="11" type="ORF">AYL99_10891</name>
</gene>
<evidence type="ECO:0000256" key="10">
    <source>
        <dbReference type="SAM" id="Phobius"/>
    </source>
</evidence>
<dbReference type="STRING" id="1367422.A0A178Z6P8"/>
<name>A0A178Z6P8_9EURO</name>
<comment type="catalytic activity">
    <reaction evidence="8">
        <text>H2O(in) = H2O(out)</text>
        <dbReference type="Rhea" id="RHEA:29667"/>
        <dbReference type="ChEBI" id="CHEBI:15377"/>
    </reaction>
</comment>
<evidence type="ECO:0008006" key="13">
    <source>
        <dbReference type="Google" id="ProtNLM"/>
    </source>
</evidence>
<evidence type="ECO:0000256" key="1">
    <source>
        <dbReference type="ARBA" id="ARBA00004141"/>
    </source>
</evidence>
<dbReference type="GeneID" id="30015059"/>
<dbReference type="InterPro" id="IPR034294">
    <property type="entry name" value="Aquaporin_transptr"/>
</dbReference>
<feature type="transmembrane region" description="Helical" evidence="10">
    <location>
        <begin position="91"/>
        <end position="115"/>
    </location>
</feature>
<evidence type="ECO:0000256" key="4">
    <source>
        <dbReference type="ARBA" id="ARBA00022692"/>
    </source>
</evidence>
<organism evidence="11 12">
    <name type="scientific">Fonsecaea erecta</name>
    <dbReference type="NCBI Taxonomy" id="1367422"/>
    <lineage>
        <taxon>Eukaryota</taxon>
        <taxon>Fungi</taxon>
        <taxon>Dikarya</taxon>
        <taxon>Ascomycota</taxon>
        <taxon>Pezizomycotina</taxon>
        <taxon>Eurotiomycetes</taxon>
        <taxon>Chaetothyriomycetidae</taxon>
        <taxon>Chaetothyriales</taxon>
        <taxon>Herpotrichiellaceae</taxon>
        <taxon>Fonsecaea</taxon>
    </lineage>
</organism>
<feature type="transmembrane region" description="Helical" evidence="10">
    <location>
        <begin position="183"/>
        <end position="203"/>
    </location>
</feature>
<dbReference type="InterPro" id="IPR023271">
    <property type="entry name" value="Aquaporin-like"/>
</dbReference>
<dbReference type="PRINTS" id="PR00783">
    <property type="entry name" value="MINTRINSICP"/>
</dbReference>
<comment type="similarity">
    <text evidence="2 9">Belongs to the MIP/aquaporin (TC 1.A.8) family.</text>
</comment>
<sequence length="312" mass="33805">MSLQMQLVSQIPMHPTLSRQSTSFDLTIMSFKAHFRRPSNGVAMGFLRDAHRNHTTAFLSELAGTFLFLFFAFGIAQVANTPPPADANSEPNLLAIVFIALGFGSSLAVNVWLFYRVSGGMFNPAVTLTLWLIRAVPTSRCVVVFPAQIIGGIAAAGAVSATLPGPMAVNVRLGGDTSVARGLFIEMFATTQLNFAVIMLAAVKHKATYLAPIGIGIALFIGHLFSIYYTGAGINPARAFGPDVITHSFPHYQWIYWIGPFLGSLLSAAFFFLLEVFDWKTANPGQDYDDLETQVITPTKTTSRPNVALPDL</sequence>
<dbReference type="PANTHER" id="PTHR19139:SF199">
    <property type="entry name" value="MIP17260P"/>
    <property type="match status" value="1"/>
</dbReference>
<evidence type="ECO:0000256" key="7">
    <source>
        <dbReference type="ARBA" id="ARBA00023136"/>
    </source>
</evidence>
<keyword evidence="5" id="KW-0677">Repeat</keyword>
<accession>A0A178Z6P8</accession>
<evidence type="ECO:0000256" key="5">
    <source>
        <dbReference type="ARBA" id="ARBA00022737"/>
    </source>
</evidence>
<dbReference type="InterPro" id="IPR000425">
    <property type="entry name" value="MIP"/>
</dbReference>
<dbReference type="FunFam" id="1.20.1080.10:FF:000014">
    <property type="entry name" value="Aquaporin 1"/>
    <property type="match status" value="1"/>
</dbReference>
<keyword evidence="12" id="KW-1185">Reference proteome</keyword>
<proteinExistence type="inferred from homology"/>
<feature type="transmembrane region" description="Helical" evidence="10">
    <location>
        <begin position="141"/>
        <end position="163"/>
    </location>
</feature>
<dbReference type="OrthoDB" id="3222at2759"/>
<keyword evidence="3 9" id="KW-0813">Transport</keyword>
<evidence type="ECO:0000256" key="8">
    <source>
        <dbReference type="ARBA" id="ARBA00034651"/>
    </source>
</evidence>
<dbReference type="AlphaFoldDB" id="A0A178Z6P8"/>
<dbReference type="EMBL" id="LVYI01000012">
    <property type="protein sequence ID" value="OAP55191.1"/>
    <property type="molecule type" value="Genomic_DNA"/>
</dbReference>
<evidence type="ECO:0000256" key="6">
    <source>
        <dbReference type="ARBA" id="ARBA00022989"/>
    </source>
</evidence>
<dbReference type="Proteomes" id="UP000078343">
    <property type="component" value="Unassembled WGS sequence"/>
</dbReference>
<evidence type="ECO:0000256" key="3">
    <source>
        <dbReference type="ARBA" id="ARBA00022448"/>
    </source>
</evidence>
<dbReference type="Pfam" id="PF00230">
    <property type="entry name" value="MIP"/>
    <property type="match status" value="1"/>
</dbReference>
<feature type="transmembrane region" description="Helical" evidence="10">
    <location>
        <begin position="58"/>
        <end position="79"/>
    </location>
</feature>
<dbReference type="Gene3D" id="1.20.1080.10">
    <property type="entry name" value="Glycerol uptake facilitator protein"/>
    <property type="match status" value="1"/>
</dbReference>
<evidence type="ECO:0000256" key="2">
    <source>
        <dbReference type="ARBA" id="ARBA00006175"/>
    </source>
</evidence>
<dbReference type="RefSeq" id="XP_018688558.1">
    <property type="nucleotide sequence ID" value="XM_018842397.1"/>
</dbReference>
<evidence type="ECO:0000313" key="12">
    <source>
        <dbReference type="Proteomes" id="UP000078343"/>
    </source>
</evidence>
<reference evidence="11 12" key="1">
    <citation type="submission" date="2016-04" db="EMBL/GenBank/DDBJ databases">
        <title>Draft genome of Fonsecaea erecta CBS 125763.</title>
        <authorList>
            <person name="Weiss V.A."/>
            <person name="Vicente V.A."/>
            <person name="Raittz R.T."/>
            <person name="Moreno L.F."/>
            <person name="De Souza E.M."/>
            <person name="Pedrosa F.O."/>
            <person name="Steffens M.B."/>
            <person name="Faoro H."/>
            <person name="Tadra-Sfeir M.Z."/>
            <person name="Najafzadeh M.J."/>
            <person name="Felipe M.S."/>
            <person name="Teixeira M."/>
            <person name="Sun J."/>
            <person name="Xi L."/>
            <person name="Gomes R."/>
            <person name="De Azevedo C.M."/>
            <person name="Salgado C.G."/>
            <person name="Da Silva M.B."/>
            <person name="Nascimento M.F."/>
            <person name="Queiroz-Telles F."/>
            <person name="Attili D.S."/>
            <person name="Gorbushina A."/>
        </authorList>
    </citation>
    <scope>NUCLEOTIDE SEQUENCE [LARGE SCALE GENOMIC DNA]</scope>
    <source>
        <strain evidence="11 12">CBS 125763</strain>
    </source>
</reference>
<feature type="transmembrane region" description="Helical" evidence="10">
    <location>
        <begin position="254"/>
        <end position="274"/>
    </location>
</feature>
<keyword evidence="4 9" id="KW-0812">Transmembrane</keyword>
<keyword evidence="6 10" id="KW-1133">Transmembrane helix</keyword>
<dbReference type="GO" id="GO:0015250">
    <property type="term" value="F:water channel activity"/>
    <property type="evidence" value="ECO:0007669"/>
    <property type="project" value="TreeGrafter"/>
</dbReference>
<evidence type="ECO:0000256" key="9">
    <source>
        <dbReference type="RuleBase" id="RU000477"/>
    </source>
</evidence>
<dbReference type="GO" id="GO:0005886">
    <property type="term" value="C:plasma membrane"/>
    <property type="evidence" value="ECO:0007669"/>
    <property type="project" value="TreeGrafter"/>
</dbReference>
<comment type="caution">
    <text evidence="11">The sequence shown here is derived from an EMBL/GenBank/DDBJ whole genome shotgun (WGS) entry which is preliminary data.</text>
</comment>
<dbReference type="SUPFAM" id="SSF81338">
    <property type="entry name" value="Aquaporin-like"/>
    <property type="match status" value="1"/>
</dbReference>
<comment type="subcellular location">
    <subcellularLocation>
        <location evidence="1">Membrane</location>
        <topology evidence="1">Multi-pass membrane protein</topology>
    </subcellularLocation>
</comment>
<keyword evidence="7 10" id="KW-0472">Membrane</keyword>
<evidence type="ECO:0000313" key="11">
    <source>
        <dbReference type="EMBL" id="OAP55191.1"/>
    </source>
</evidence>
<dbReference type="PANTHER" id="PTHR19139">
    <property type="entry name" value="AQUAPORIN TRANSPORTER"/>
    <property type="match status" value="1"/>
</dbReference>